<evidence type="ECO:0000313" key="4">
    <source>
        <dbReference type="Proteomes" id="UP000037178"/>
    </source>
</evidence>
<evidence type="ECO:0000256" key="1">
    <source>
        <dbReference type="ARBA" id="ARBA00022679"/>
    </source>
</evidence>
<dbReference type="InterPro" id="IPR027417">
    <property type="entry name" value="P-loop_NTPase"/>
</dbReference>
<keyword evidence="2" id="KW-0802">TPR repeat</keyword>
<dbReference type="PATRIC" id="fig|1675527.3.peg.2522"/>
<dbReference type="Gene3D" id="1.25.40.10">
    <property type="entry name" value="Tetratricopeptide repeat domain"/>
    <property type="match status" value="1"/>
</dbReference>
<accession>A0A0J9E3Z6</accession>
<dbReference type="InterPro" id="IPR026634">
    <property type="entry name" value="TPST-like"/>
</dbReference>
<dbReference type="RefSeq" id="WP_049643165.1">
    <property type="nucleotide sequence ID" value="NZ_LFTY01000002.1"/>
</dbReference>
<reference evidence="3 4" key="1">
    <citation type="submission" date="2015-06" db="EMBL/GenBank/DDBJ databases">
        <title>Draft genome sequence of an Alphaproteobacteria species associated to the Mediterranean sponge Oscarella lobularis.</title>
        <authorList>
            <person name="Jourda C."/>
            <person name="Santini S."/>
            <person name="Claverie J.-M."/>
        </authorList>
    </citation>
    <scope>NUCLEOTIDE SEQUENCE [LARGE SCALE GENOMIC DNA]</scope>
    <source>
        <strain evidence="3">IGS</strain>
    </source>
</reference>
<organism evidence="3 4">
    <name type="scientific">Candidatus Rhodobacter oscarellae</name>
    <dbReference type="NCBI Taxonomy" id="1675527"/>
    <lineage>
        <taxon>Bacteria</taxon>
        <taxon>Pseudomonadati</taxon>
        <taxon>Pseudomonadota</taxon>
        <taxon>Alphaproteobacteria</taxon>
        <taxon>Rhodobacterales</taxon>
        <taxon>Rhodobacter group</taxon>
        <taxon>Rhodobacter</taxon>
    </lineage>
</organism>
<dbReference type="InterPro" id="IPR019734">
    <property type="entry name" value="TPR_rpt"/>
</dbReference>
<sequence>MPARDEIHTAYTRGDIRRAVAMASDYCEDHPKDFEILALIGAGLTRMRHLDLAERLFLQLCEAAPTAAHLRGLGLVHSSRGDMMTARKLLQEAIAQEPHDVLSLAAFAEIHRFRRGEKLLGHIEGLLAETWQEPDWLSQVHYVMCKAMQDTGQWRRAWQHAEHGAKLAQAAPYQPALMDSWRAGLLDLAALGAAAPRDHNGPQGENQIFVVGMPRSGTTLLEALLSNATGVASCGEVSLISDRAKAGFARRDAMGELSHRWLLGASSDDLAAWASEYVSEVQTAANARRYVDKFPGNILCLPHIGALFPKARILHIRRDPLDTCVSCFTGRFFNGNSFALDIGHLAHAFALYEGCAADVQAALPNPYHEVSYERLVTTPREEMQKVMAFLDLPWEDAVMHPEAARNAVVTRSRGQVRQKIHRRSVQRWKRYSTAVAPLAQALAAQGVNIGEGQVLLREDTARMN</sequence>
<dbReference type="STRING" id="1675527.AIOL_002401"/>
<dbReference type="EMBL" id="LFTY01000002">
    <property type="protein sequence ID" value="KMW57437.1"/>
    <property type="molecule type" value="Genomic_DNA"/>
</dbReference>
<protein>
    <submittedName>
        <fullName evidence="3">TPR domain/sulfotransferase domain protein</fullName>
    </submittedName>
</protein>
<dbReference type="AlphaFoldDB" id="A0A0J9E3Z6"/>
<comment type="caution">
    <text evidence="3">The sequence shown here is derived from an EMBL/GenBank/DDBJ whole genome shotgun (WGS) entry which is preliminary data.</text>
</comment>
<dbReference type="PROSITE" id="PS50005">
    <property type="entry name" value="TPR"/>
    <property type="match status" value="1"/>
</dbReference>
<gene>
    <name evidence="3" type="ORF">AIOL_002401</name>
</gene>
<dbReference type="PANTHER" id="PTHR12788:SF10">
    <property type="entry name" value="PROTEIN-TYROSINE SULFOTRANSFERASE"/>
    <property type="match status" value="1"/>
</dbReference>
<feature type="repeat" description="TPR" evidence="2">
    <location>
        <begin position="67"/>
        <end position="100"/>
    </location>
</feature>
<dbReference type="OrthoDB" id="9800698at2"/>
<proteinExistence type="predicted"/>
<dbReference type="Gene3D" id="3.40.50.300">
    <property type="entry name" value="P-loop containing nucleotide triphosphate hydrolases"/>
    <property type="match status" value="1"/>
</dbReference>
<dbReference type="SUPFAM" id="SSF48452">
    <property type="entry name" value="TPR-like"/>
    <property type="match status" value="1"/>
</dbReference>
<dbReference type="Proteomes" id="UP000037178">
    <property type="component" value="Unassembled WGS sequence"/>
</dbReference>
<evidence type="ECO:0000256" key="2">
    <source>
        <dbReference type="PROSITE-ProRule" id="PRU00339"/>
    </source>
</evidence>
<dbReference type="Pfam" id="PF13469">
    <property type="entry name" value="Sulfotransfer_3"/>
    <property type="match status" value="1"/>
</dbReference>
<evidence type="ECO:0000313" key="3">
    <source>
        <dbReference type="EMBL" id="KMW57437.1"/>
    </source>
</evidence>
<name>A0A0J9E3Z6_9RHOB</name>
<dbReference type="GO" id="GO:0008476">
    <property type="term" value="F:protein-tyrosine sulfotransferase activity"/>
    <property type="evidence" value="ECO:0007669"/>
    <property type="project" value="InterPro"/>
</dbReference>
<keyword evidence="4" id="KW-1185">Reference proteome</keyword>
<dbReference type="InterPro" id="IPR011990">
    <property type="entry name" value="TPR-like_helical_dom_sf"/>
</dbReference>
<keyword evidence="1 3" id="KW-0808">Transferase</keyword>
<dbReference type="SUPFAM" id="SSF52540">
    <property type="entry name" value="P-loop containing nucleoside triphosphate hydrolases"/>
    <property type="match status" value="1"/>
</dbReference>
<dbReference type="PANTHER" id="PTHR12788">
    <property type="entry name" value="PROTEIN-TYROSINE SULFOTRANSFERASE 2"/>
    <property type="match status" value="1"/>
</dbReference>